<evidence type="ECO:0000256" key="4">
    <source>
        <dbReference type="ARBA" id="ARBA00023163"/>
    </source>
</evidence>
<evidence type="ECO:0000256" key="3">
    <source>
        <dbReference type="ARBA" id="ARBA00023125"/>
    </source>
</evidence>
<dbReference type="InterPro" id="IPR000847">
    <property type="entry name" value="LysR_HTH_N"/>
</dbReference>
<dbReference type="SUPFAM" id="SSF46785">
    <property type="entry name" value="Winged helix' DNA-binding domain"/>
    <property type="match status" value="1"/>
</dbReference>
<feature type="domain" description="HTH lysR-type" evidence="5">
    <location>
        <begin position="5"/>
        <end position="62"/>
    </location>
</feature>
<dbReference type="RefSeq" id="WP_066106442.1">
    <property type="nucleotide sequence ID" value="NZ_JTJL01000014.1"/>
</dbReference>
<evidence type="ECO:0000256" key="2">
    <source>
        <dbReference type="ARBA" id="ARBA00023015"/>
    </source>
</evidence>
<dbReference type="OrthoDB" id="9813056at2"/>
<evidence type="ECO:0000313" key="6">
    <source>
        <dbReference type="EMBL" id="OBW95211.1"/>
    </source>
</evidence>
<dbReference type="InterPro" id="IPR058163">
    <property type="entry name" value="LysR-type_TF_proteobact-type"/>
</dbReference>
<dbReference type="Pfam" id="PF03466">
    <property type="entry name" value="LysR_substrate"/>
    <property type="match status" value="1"/>
</dbReference>
<dbReference type="Gene3D" id="3.40.190.290">
    <property type="match status" value="1"/>
</dbReference>
<evidence type="ECO:0000256" key="1">
    <source>
        <dbReference type="ARBA" id="ARBA00009437"/>
    </source>
</evidence>
<evidence type="ECO:0000259" key="5">
    <source>
        <dbReference type="PROSITE" id="PS50931"/>
    </source>
</evidence>
<accession>A0A1A7P0D3</accession>
<dbReference type="GO" id="GO:0006351">
    <property type="term" value="P:DNA-templated transcription"/>
    <property type="evidence" value="ECO:0007669"/>
    <property type="project" value="TreeGrafter"/>
</dbReference>
<dbReference type="CDD" id="cd08474">
    <property type="entry name" value="PBP2_CrgA_like_5"/>
    <property type="match status" value="1"/>
</dbReference>
<evidence type="ECO:0000313" key="7">
    <source>
        <dbReference type="Proteomes" id="UP000092649"/>
    </source>
</evidence>
<dbReference type="PRINTS" id="PR00039">
    <property type="entry name" value="HTHLYSR"/>
</dbReference>
<sequence>MSQRENYNDLYAFMMVAREESFTKAANKLGISQSALSRIVKQLEQRLGLQLFTRTTRSLSLTQAGKQLFQTTAVSFAKLDNELAMLANFRQTPSGLVRITASQYAIDKVLLPKLAAFKTSYPDIQLELITDIAFSNVIEQQFDAGVRFGEAVAEGMIAVRISDDEQMAVVGSPDYFHQYGFPKTPYDLAHHQCIGYRYASGAMYDWDFNDNGKAIKIKTQGQWTFSNDYSIRDAAKLGLGLGYICADLIKQELDRGELIQVLKEYSHTFTGFHLYYPHRNVSPALRAVIECLRVK</sequence>
<dbReference type="PATRIC" id="fig|505341.3.peg.868"/>
<dbReference type="GO" id="GO:0003700">
    <property type="term" value="F:DNA-binding transcription factor activity"/>
    <property type="evidence" value="ECO:0007669"/>
    <property type="project" value="InterPro"/>
</dbReference>
<dbReference type="InterPro" id="IPR036390">
    <property type="entry name" value="WH_DNA-bd_sf"/>
</dbReference>
<dbReference type="InterPro" id="IPR005119">
    <property type="entry name" value="LysR_subst-bd"/>
</dbReference>
<dbReference type="PANTHER" id="PTHR30537:SF1">
    <property type="entry name" value="HTH-TYPE TRANSCRIPTIONAL REGULATOR PGRR"/>
    <property type="match status" value="1"/>
</dbReference>
<keyword evidence="3" id="KW-0238">DNA-binding</keyword>
<keyword evidence="4" id="KW-0804">Transcription</keyword>
<dbReference type="GO" id="GO:0043565">
    <property type="term" value="F:sequence-specific DNA binding"/>
    <property type="evidence" value="ECO:0007669"/>
    <property type="project" value="TreeGrafter"/>
</dbReference>
<comment type="similarity">
    <text evidence="1">Belongs to the LysR transcriptional regulatory family.</text>
</comment>
<proteinExistence type="inferred from homology"/>
<dbReference type="Gene3D" id="1.10.10.10">
    <property type="entry name" value="Winged helix-like DNA-binding domain superfamily/Winged helix DNA-binding domain"/>
    <property type="match status" value="1"/>
</dbReference>
<name>A0A1A7P0D3_9PAST</name>
<dbReference type="Proteomes" id="UP000092649">
    <property type="component" value="Unassembled WGS sequence"/>
</dbReference>
<dbReference type="PROSITE" id="PS50931">
    <property type="entry name" value="HTH_LYSR"/>
    <property type="match status" value="1"/>
</dbReference>
<dbReference type="Pfam" id="PF00126">
    <property type="entry name" value="HTH_1"/>
    <property type="match status" value="1"/>
</dbReference>
<dbReference type="EMBL" id="JTJL01000014">
    <property type="protein sequence ID" value="OBW95211.1"/>
    <property type="molecule type" value="Genomic_DNA"/>
</dbReference>
<dbReference type="FunFam" id="1.10.10.10:FF:000001">
    <property type="entry name" value="LysR family transcriptional regulator"/>
    <property type="match status" value="1"/>
</dbReference>
<dbReference type="PANTHER" id="PTHR30537">
    <property type="entry name" value="HTH-TYPE TRANSCRIPTIONAL REGULATOR"/>
    <property type="match status" value="1"/>
</dbReference>
<keyword evidence="2" id="KW-0805">Transcription regulation</keyword>
<dbReference type="AlphaFoldDB" id="A0A1A7P0D3"/>
<gene>
    <name evidence="6" type="ORF">QS62_04285</name>
</gene>
<dbReference type="SUPFAM" id="SSF53850">
    <property type="entry name" value="Periplasmic binding protein-like II"/>
    <property type="match status" value="1"/>
</dbReference>
<protein>
    <submittedName>
        <fullName evidence="6">LysR family transcriptional regulator</fullName>
    </submittedName>
</protein>
<keyword evidence="7" id="KW-1185">Reference proteome</keyword>
<dbReference type="InterPro" id="IPR036388">
    <property type="entry name" value="WH-like_DNA-bd_sf"/>
</dbReference>
<comment type="caution">
    <text evidence="6">The sequence shown here is derived from an EMBL/GenBank/DDBJ whole genome shotgun (WGS) entry which is preliminary data.</text>
</comment>
<organism evidence="6 7">
    <name type="scientific">Gallibacterium salpingitidis</name>
    <dbReference type="NCBI Taxonomy" id="505341"/>
    <lineage>
        <taxon>Bacteria</taxon>
        <taxon>Pseudomonadati</taxon>
        <taxon>Pseudomonadota</taxon>
        <taxon>Gammaproteobacteria</taxon>
        <taxon>Pasteurellales</taxon>
        <taxon>Pasteurellaceae</taxon>
        <taxon>Gallibacterium</taxon>
    </lineage>
</organism>
<reference evidence="6 7" key="1">
    <citation type="submission" date="2014-11" db="EMBL/GenBank/DDBJ databases">
        <title>Pan-genome of Gallibacterium spp.</title>
        <authorList>
            <person name="Kudirkiene E."/>
            <person name="Bojesen A.M."/>
        </authorList>
    </citation>
    <scope>NUCLEOTIDE SEQUENCE [LARGE SCALE GENOMIC DNA]</scope>
    <source>
        <strain evidence="6 7">F150</strain>
    </source>
</reference>